<proteinExistence type="predicted"/>
<evidence type="ECO:0000313" key="1">
    <source>
        <dbReference type="EMBL" id="KHE42101.1"/>
    </source>
</evidence>
<reference evidence="1 2" key="1">
    <citation type="submission" date="2014-09" db="EMBL/GenBank/DDBJ databases">
        <title>Alistipes sp. 627, sp. nov., a novel member of the family Rikenellaceae isolated from human faeces.</title>
        <authorList>
            <person name="Shkoporov A.N."/>
            <person name="Chaplin A.V."/>
            <person name="Motuzova O.V."/>
            <person name="Kafarskaia L.I."/>
            <person name="Khokhlova E.V."/>
            <person name="Efimov B.A."/>
        </authorList>
    </citation>
    <scope>NUCLEOTIDE SEQUENCE [LARGE SCALE GENOMIC DNA]</scope>
    <source>
        <strain evidence="1 2">627</strain>
    </source>
</reference>
<dbReference type="Proteomes" id="UP000030889">
    <property type="component" value="Unassembled WGS sequence"/>
</dbReference>
<keyword evidence="2" id="KW-1185">Reference proteome</keyword>
<dbReference type="SUPFAM" id="SSF55729">
    <property type="entry name" value="Acyl-CoA N-acyltransferases (Nat)"/>
    <property type="match status" value="1"/>
</dbReference>
<sequence>MITVSPVAIRKELKEFTKFKIKLYAGNPYAVPPLYADEREALLEGHNPALKVYDHQVFLAKRDGKTVGRIVAIINHISNRKTGKACVRFGFIDFVEDFEVAKALIETVEQWGRERGMEAIHGPLGFTDFDPEGMLIYGFDEVSTIACLYNHPYYPEFLTRMGFRKDAEWVEYKILIPKEIPDKHQRIAEVVRRKYGLHVLRFKKISDIVRQGYGHKLFRLLNITYADLYGFSELTEEMIAYYIKKYVPLLRLELVTLIADESGELVAFGVALPSLSRAMQKARGRMFPLGACHLLRALNSNKAEVCDLMLIAAHPTAQNLGAAALLFTEMIPQFQKLGTVYAESNPELIDNYRIQALWGTFDKVLHKRRAVFAKEIDRK</sequence>
<dbReference type="RefSeq" id="WP_035473193.1">
    <property type="nucleotide sequence ID" value="NZ_JRGF01000006.1"/>
</dbReference>
<evidence type="ECO:0000313" key="2">
    <source>
        <dbReference type="Proteomes" id="UP000030889"/>
    </source>
</evidence>
<dbReference type="InterPro" id="IPR016181">
    <property type="entry name" value="Acyl_CoA_acyltransferase"/>
</dbReference>
<protein>
    <recommendedName>
        <fullName evidence="3">N-acetyltransferase domain-containing protein</fullName>
    </recommendedName>
</protein>
<dbReference type="EMBL" id="JRGF01000006">
    <property type="protein sequence ID" value="KHE42101.1"/>
    <property type="molecule type" value="Genomic_DNA"/>
</dbReference>
<dbReference type="PANTHER" id="PTHR41368">
    <property type="entry name" value="PROTEIN YGHO"/>
    <property type="match status" value="1"/>
</dbReference>
<accession>A0ABR4YJ58</accession>
<dbReference type="InterPro" id="IPR039968">
    <property type="entry name" value="BcerS-like"/>
</dbReference>
<evidence type="ECO:0008006" key="3">
    <source>
        <dbReference type="Google" id="ProtNLM"/>
    </source>
</evidence>
<name>A0ABR4YJ58_9BACT</name>
<comment type="caution">
    <text evidence="1">The sequence shown here is derived from an EMBL/GenBank/DDBJ whole genome shotgun (WGS) entry which is preliminary data.</text>
</comment>
<dbReference type="PANTHER" id="PTHR41368:SF1">
    <property type="entry name" value="PROTEIN YGHO"/>
    <property type="match status" value="1"/>
</dbReference>
<organism evidence="1 2">
    <name type="scientific">Alistipes inops</name>
    <dbReference type="NCBI Taxonomy" id="1501391"/>
    <lineage>
        <taxon>Bacteria</taxon>
        <taxon>Pseudomonadati</taxon>
        <taxon>Bacteroidota</taxon>
        <taxon>Bacteroidia</taxon>
        <taxon>Bacteroidales</taxon>
        <taxon>Rikenellaceae</taxon>
        <taxon>Alistipes</taxon>
    </lineage>
</organism>
<dbReference type="Gene3D" id="3.40.630.30">
    <property type="match status" value="1"/>
</dbReference>
<gene>
    <name evidence="1" type="ORF">LG35_05980</name>
</gene>